<dbReference type="RefSeq" id="WP_016179793.1">
    <property type="nucleotide sequence ID" value="NZ_CAAKOC010000053.1"/>
</dbReference>
<dbReference type="AlphaFoldDB" id="A0A2N8PYF0"/>
<evidence type="ECO:0000313" key="7">
    <source>
        <dbReference type="Proteomes" id="UP001264335"/>
    </source>
</evidence>
<dbReference type="EMBL" id="PDXQ01000001">
    <property type="protein sequence ID" value="TRZ32965.1"/>
    <property type="molecule type" value="Genomic_DNA"/>
</dbReference>
<dbReference type="InterPro" id="IPR036388">
    <property type="entry name" value="WH-like_DNA-bd_sf"/>
</dbReference>
<reference evidence="3 5" key="2">
    <citation type="submission" date="2018-12" db="EMBL/GenBank/DDBJ databases">
        <title>A novel vanA-carrying plasmid in a clinical isolate of Enterococcus avium.</title>
        <authorList>
            <person name="Bernasconi O.J."/>
            <person name="Luzzaro F."/>
            <person name="Endimiani A."/>
        </authorList>
    </citation>
    <scope>NUCLEOTIDE SEQUENCE [LARGE SCALE GENOMIC DNA]</scope>
    <source>
        <strain evidence="3 5">LC0559/18</strain>
    </source>
</reference>
<dbReference type="GeneID" id="69569031"/>
<dbReference type="EMBL" id="JARPWY010000015">
    <property type="protein sequence ID" value="MDT2514049.1"/>
    <property type="molecule type" value="Genomic_DNA"/>
</dbReference>
<comment type="caution">
    <text evidence="3">The sequence shown here is derived from an EMBL/GenBank/DDBJ whole genome shotgun (WGS) entry which is preliminary data.</text>
</comment>
<dbReference type="Gene3D" id="1.10.10.10">
    <property type="entry name" value="Winged helix-like DNA-binding domain superfamily/Winged helix DNA-binding domain"/>
    <property type="match status" value="1"/>
</dbReference>
<feature type="domain" description="M protein trans-acting positive regulator (MGA) HTH" evidence="1">
    <location>
        <begin position="7"/>
        <end position="57"/>
    </location>
</feature>
<evidence type="ECO:0000313" key="6">
    <source>
        <dbReference type="Proteomes" id="UP000316316"/>
    </source>
</evidence>
<protein>
    <submittedName>
        <fullName evidence="4">DNA-binding protein</fullName>
    </submittedName>
    <submittedName>
        <fullName evidence="3">HTH domain-containing protein</fullName>
    </submittedName>
    <submittedName>
        <fullName evidence="2">Helix-turn-helix domain-containing protein</fullName>
    </submittedName>
</protein>
<reference evidence="4 6" key="1">
    <citation type="submission" date="2017-10" db="EMBL/GenBank/DDBJ databases">
        <title>FDA dAtabase for Regulatory Grade micrObial Sequences (FDA-ARGOS): Supporting development and validation of Infectious Disease Dx tests.</title>
        <authorList>
            <person name="Campos J."/>
            <person name="Goldberg B."/>
            <person name="Tallon L.J."/>
            <person name="Sadzewicz L."/>
            <person name="Sengamalay N."/>
            <person name="Ott S."/>
            <person name="Godinez A."/>
            <person name="Nagaraj S."/>
            <person name="Vyas G."/>
            <person name="Aluvathingal J."/>
            <person name="Nadendla S."/>
            <person name="Geyer C."/>
            <person name="Nandy P."/>
            <person name="Hobson J."/>
            <person name="Sichtig H."/>
        </authorList>
    </citation>
    <scope>NUCLEOTIDE SEQUENCE [LARGE SCALE GENOMIC DNA]</scope>
    <source>
        <strain evidence="4 6">FDAARGOS_185</strain>
    </source>
</reference>
<organism evidence="3 5">
    <name type="scientific">Enterococcus avium</name>
    <name type="common">Streptococcus avium</name>
    <dbReference type="NCBI Taxonomy" id="33945"/>
    <lineage>
        <taxon>Bacteria</taxon>
        <taxon>Bacillati</taxon>
        <taxon>Bacillota</taxon>
        <taxon>Bacilli</taxon>
        <taxon>Lactobacillales</taxon>
        <taxon>Enterococcaceae</taxon>
        <taxon>Enterococcus</taxon>
    </lineage>
</organism>
<keyword evidence="4" id="KW-0238">DNA-binding</keyword>
<dbReference type="Proteomes" id="UP001264335">
    <property type="component" value="Unassembled WGS sequence"/>
</dbReference>
<evidence type="ECO:0000313" key="3">
    <source>
        <dbReference type="EMBL" id="RVU96353.1"/>
    </source>
</evidence>
<name>A0A2N8PYF0_ENTAV</name>
<accession>A0A2N8PYF0</accession>
<reference evidence="2 7" key="3">
    <citation type="submission" date="2023-03" db="EMBL/GenBank/DDBJ databases">
        <authorList>
            <person name="Shen W."/>
            <person name="Cai J."/>
        </authorList>
    </citation>
    <scope>NUCLEOTIDE SEQUENCE [LARGE SCALE GENOMIC DNA]</scope>
    <source>
        <strain evidence="2 7">Y2</strain>
    </source>
</reference>
<evidence type="ECO:0000313" key="5">
    <source>
        <dbReference type="Proteomes" id="UP000288388"/>
    </source>
</evidence>
<dbReference type="Proteomes" id="UP000288388">
    <property type="component" value="Unassembled WGS sequence"/>
</dbReference>
<dbReference type="InterPro" id="IPR013199">
    <property type="entry name" value="HTH_Mga_DNA-bd_dom"/>
</dbReference>
<proteinExistence type="predicted"/>
<dbReference type="EMBL" id="RYZS01000001">
    <property type="protein sequence ID" value="RVU96353.1"/>
    <property type="molecule type" value="Genomic_DNA"/>
</dbReference>
<dbReference type="GO" id="GO:0003677">
    <property type="term" value="F:DNA binding"/>
    <property type="evidence" value="ECO:0007669"/>
    <property type="project" value="UniProtKB-KW"/>
</dbReference>
<gene>
    <name evidence="4" type="ORF">AUF17_02245</name>
    <name evidence="3" type="ORF">EK398_16760</name>
    <name evidence="2" type="ORF">P7D79_07345</name>
</gene>
<evidence type="ECO:0000259" key="1">
    <source>
        <dbReference type="Pfam" id="PF08280"/>
    </source>
</evidence>
<sequence>MLERYIEKNIFRQVYLCQQLYQKKEITLQAMAERLNVCTPTITNDLEALKESFTQEIISFERTRNTCKLFFDPAYSLLELTQRIYRRSDFLRVLNDFLIGNTHWSEIAEKEFLSTSKIYQLRADIFDFADELGYSCSKQQLKLPEKDLRYLLLAIARYTGERSAIPFNKMIASAAEELIDYVEEHFFARDYPESEREIIILGIQLSNHRARQATITFSDEDKICAQQTPLFGLLREGLKTLKSTICANEEELFFIYSLFNARNYLCNNLELLQKDFDVVYQNHIKRYPEIENLLQELRSSLTISPDNELLLKKAFLPFIRSTWGDMQLFQPDLIYLLDKEQLVIYQKVQKILETWSAACQTTIHWNDNLIRKMTLTLDLLRRNTFDEKIELYIVASSDFNFLYYRKQLEALLDDHFLISTMIYNTLNEVVDDTFFCSRRVIVCDTALYQADLGSENTLIFPVSPKTIDQTCIEINQLARPYERSLKE</sequence>
<evidence type="ECO:0000313" key="4">
    <source>
        <dbReference type="EMBL" id="TRZ32965.1"/>
    </source>
</evidence>
<dbReference type="Pfam" id="PF08280">
    <property type="entry name" value="HTH_Mga"/>
    <property type="match status" value="1"/>
</dbReference>
<dbReference type="Proteomes" id="UP000316316">
    <property type="component" value="Unassembled WGS sequence"/>
</dbReference>
<evidence type="ECO:0000313" key="2">
    <source>
        <dbReference type="EMBL" id="MDT2514049.1"/>
    </source>
</evidence>